<evidence type="ECO:0000256" key="12">
    <source>
        <dbReference type="ARBA" id="ARBA00078531"/>
    </source>
</evidence>
<evidence type="ECO:0000256" key="6">
    <source>
        <dbReference type="ARBA" id="ARBA00055169"/>
    </source>
</evidence>
<dbReference type="AlphaFoldDB" id="A0A7C4EM70"/>
<dbReference type="InterPro" id="IPR035985">
    <property type="entry name" value="Ubiquitin-activating_enz"/>
</dbReference>
<dbReference type="CDD" id="cd00757">
    <property type="entry name" value="ThiF_MoeB_HesA_family"/>
    <property type="match status" value="1"/>
</dbReference>
<dbReference type="FunFam" id="3.40.50.720:FF:000033">
    <property type="entry name" value="Adenylyltransferase and sulfurtransferase MOCS3"/>
    <property type="match status" value="1"/>
</dbReference>
<evidence type="ECO:0000313" key="14">
    <source>
        <dbReference type="EMBL" id="HGH00066.1"/>
    </source>
</evidence>
<organism evidence="14">
    <name type="scientific">Thermodesulfovibrio aggregans</name>
    <dbReference type="NCBI Taxonomy" id="86166"/>
    <lineage>
        <taxon>Bacteria</taxon>
        <taxon>Pseudomonadati</taxon>
        <taxon>Nitrospirota</taxon>
        <taxon>Thermodesulfovibrionia</taxon>
        <taxon>Thermodesulfovibrionales</taxon>
        <taxon>Thermodesulfovibrionaceae</taxon>
        <taxon>Thermodesulfovibrio</taxon>
    </lineage>
</organism>
<evidence type="ECO:0000256" key="9">
    <source>
        <dbReference type="ARBA" id="ARBA00073635"/>
    </source>
</evidence>
<evidence type="ECO:0000256" key="3">
    <source>
        <dbReference type="ARBA" id="ARBA00022741"/>
    </source>
</evidence>
<reference evidence="14" key="1">
    <citation type="journal article" date="2020" name="mSystems">
        <title>Genome- and Community-Level Interaction Insights into Carbon Utilization and Element Cycling Functions of Hydrothermarchaeota in Hydrothermal Sediment.</title>
        <authorList>
            <person name="Zhou Z."/>
            <person name="Liu Y."/>
            <person name="Xu W."/>
            <person name="Pan J."/>
            <person name="Luo Z.H."/>
            <person name="Li M."/>
        </authorList>
    </citation>
    <scope>NUCLEOTIDE SEQUENCE [LARGE SCALE GENOMIC DNA]</scope>
    <source>
        <strain evidence="14">SpSt-788</strain>
    </source>
</reference>
<evidence type="ECO:0000256" key="11">
    <source>
        <dbReference type="ARBA" id="ARBA00075328"/>
    </source>
</evidence>
<dbReference type="Gene3D" id="3.40.50.720">
    <property type="entry name" value="NAD(P)-binding Rossmann-like Domain"/>
    <property type="match status" value="1"/>
</dbReference>
<dbReference type="PANTHER" id="PTHR10953">
    <property type="entry name" value="UBIQUITIN-ACTIVATING ENZYME E1"/>
    <property type="match status" value="1"/>
</dbReference>
<accession>A0A7C4EM70</accession>
<dbReference type="PANTHER" id="PTHR10953:SF102">
    <property type="entry name" value="ADENYLYLTRANSFERASE AND SULFURTRANSFERASE MOCS3"/>
    <property type="match status" value="1"/>
</dbReference>
<dbReference type="GO" id="GO:0008146">
    <property type="term" value="F:sulfotransferase activity"/>
    <property type="evidence" value="ECO:0007669"/>
    <property type="project" value="TreeGrafter"/>
</dbReference>
<dbReference type="Pfam" id="PF00899">
    <property type="entry name" value="ThiF"/>
    <property type="match status" value="1"/>
</dbReference>
<dbReference type="EC" id="2.7.7.80" evidence="8"/>
<gene>
    <name evidence="14" type="ORF">ENV75_06440</name>
</gene>
<keyword evidence="4" id="KW-0067">ATP-binding</keyword>
<dbReference type="GO" id="GO:0005829">
    <property type="term" value="C:cytosol"/>
    <property type="evidence" value="ECO:0007669"/>
    <property type="project" value="TreeGrafter"/>
</dbReference>
<keyword evidence="3" id="KW-0547">Nucleotide-binding</keyword>
<comment type="catalytic activity">
    <reaction evidence="5">
        <text>[molybdopterin-synthase sulfur-carrier protein]-C-terminal Gly-Gly + ATP + H(+) = [molybdopterin-synthase sulfur-carrier protein]-C-terminal Gly-Gly-AMP + diphosphate</text>
        <dbReference type="Rhea" id="RHEA:43616"/>
        <dbReference type="Rhea" id="RHEA-COMP:12159"/>
        <dbReference type="Rhea" id="RHEA-COMP:12202"/>
        <dbReference type="ChEBI" id="CHEBI:15378"/>
        <dbReference type="ChEBI" id="CHEBI:30616"/>
        <dbReference type="ChEBI" id="CHEBI:33019"/>
        <dbReference type="ChEBI" id="CHEBI:90618"/>
        <dbReference type="ChEBI" id="CHEBI:90778"/>
        <dbReference type="EC" id="2.7.7.80"/>
    </reaction>
</comment>
<comment type="function">
    <text evidence="6">Catalyzes the adenylation by ATP of the carboxyl group of the C-terminal glycine of sulfur carrier protein MoaD.</text>
</comment>
<evidence type="ECO:0000256" key="8">
    <source>
        <dbReference type="ARBA" id="ARBA00066884"/>
    </source>
</evidence>
<evidence type="ECO:0000256" key="7">
    <source>
        <dbReference type="ARBA" id="ARBA00063809"/>
    </source>
</evidence>
<evidence type="ECO:0000256" key="4">
    <source>
        <dbReference type="ARBA" id="ARBA00022840"/>
    </source>
</evidence>
<feature type="domain" description="THIF-type NAD/FAD binding fold" evidence="13">
    <location>
        <begin position="11"/>
        <end position="236"/>
    </location>
</feature>
<dbReference type="GO" id="GO:0004792">
    <property type="term" value="F:thiosulfate-cyanide sulfurtransferase activity"/>
    <property type="evidence" value="ECO:0007669"/>
    <property type="project" value="TreeGrafter"/>
</dbReference>
<proteinExistence type="inferred from homology"/>
<evidence type="ECO:0000259" key="13">
    <source>
        <dbReference type="Pfam" id="PF00899"/>
    </source>
</evidence>
<evidence type="ECO:0000256" key="2">
    <source>
        <dbReference type="ARBA" id="ARBA00022679"/>
    </source>
</evidence>
<dbReference type="InterPro" id="IPR000594">
    <property type="entry name" value="ThiF_NAD_FAD-bd"/>
</dbReference>
<dbReference type="GO" id="GO:0005524">
    <property type="term" value="F:ATP binding"/>
    <property type="evidence" value="ECO:0007669"/>
    <property type="project" value="UniProtKB-KW"/>
</dbReference>
<dbReference type="GO" id="GO:0008641">
    <property type="term" value="F:ubiquitin-like modifier activating enzyme activity"/>
    <property type="evidence" value="ECO:0007669"/>
    <property type="project" value="InterPro"/>
</dbReference>
<comment type="caution">
    <text evidence="14">The sequence shown here is derived from an EMBL/GenBank/DDBJ whole genome shotgun (WGS) entry which is preliminary data.</text>
</comment>
<dbReference type="InterPro" id="IPR045886">
    <property type="entry name" value="ThiF/MoeB/HesA"/>
</dbReference>
<name>A0A7C4EM70_9BACT</name>
<evidence type="ECO:0000256" key="10">
    <source>
        <dbReference type="ARBA" id="ARBA00075110"/>
    </source>
</evidence>
<dbReference type="GO" id="GO:0061605">
    <property type="term" value="F:molybdopterin-synthase adenylyltransferase activity"/>
    <property type="evidence" value="ECO:0007669"/>
    <property type="project" value="UniProtKB-EC"/>
</dbReference>
<evidence type="ECO:0000256" key="1">
    <source>
        <dbReference type="ARBA" id="ARBA00009919"/>
    </source>
</evidence>
<evidence type="ECO:0000256" key="5">
    <source>
        <dbReference type="ARBA" id="ARBA00052218"/>
    </source>
</evidence>
<dbReference type="SUPFAM" id="SSF69572">
    <property type="entry name" value="Activating enzymes of the ubiquitin-like proteins"/>
    <property type="match status" value="1"/>
</dbReference>
<keyword evidence="2" id="KW-0808">Transferase</keyword>
<comment type="similarity">
    <text evidence="1">Belongs to the HesA/MoeB/ThiF family.</text>
</comment>
<dbReference type="EMBL" id="DTHO01000068">
    <property type="protein sequence ID" value="HGH00066.1"/>
    <property type="molecule type" value="Genomic_DNA"/>
</dbReference>
<protein>
    <recommendedName>
        <fullName evidence="9">Molybdopterin-synthase adenylyltransferase</fullName>
        <ecNumber evidence="8">2.7.7.80</ecNumber>
    </recommendedName>
    <alternativeName>
        <fullName evidence="12">MoaD protein adenylase</fullName>
    </alternativeName>
    <alternativeName>
        <fullName evidence="10">Molybdopterin-converting factor subunit 1 adenylase</fullName>
    </alternativeName>
    <alternativeName>
        <fullName evidence="11">Sulfur carrier protein MoaD adenylyltransferase</fullName>
    </alternativeName>
</protein>
<comment type="subunit">
    <text evidence="7">Homodimer. Forms a stable heterotetrameric complex of 2 MoeB and 2 MoaD during adenylation of MoaD.</text>
</comment>
<sequence length="246" mass="27106">MKEQKHNFSRYQSHFIIPQIGTEGQKKLKESKVLIVGAGGVGSAVAQYLAASGVGYIGIIDPDIVELRNLQRQIIHNEDSIGMPKVISAMINLKKLNSEINILPYPEEINEKNALKIIQPYDVVVACPDNFKTRFILNDFCFKLEKPLIIGAVSEFEGHVFDILPPHGPCYNCLFSEAEELGEPAGILSPLAGVIGAVQAVEGIKILLGIGKPLHGRMFIYNALNGFREVKFSKDPFCKICSNVKN</sequence>